<keyword evidence="2" id="KW-0548">Nucleotidyltransferase</keyword>
<dbReference type="Pfam" id="PF00899">
    <property type="entry name" value="ThiF"/>
    <property type="match status" value="1"/>
</dbReference>
<evidence type="ECO:0000313" key="3">
    <source>
        <dbReference type="Proteomes" id="UP000753256"/>
    </source>
</evidence>
<reference evidence="2" key="2">
    <citation type="submission" date="2021-09" db="EMBL/GenBank/DDBJ databases">
        <authorList>
            <person name="Gilroy R."/>
        </authorList>
    </citation>
    <scope>NUCLEOTIDE SEQUENCE</scope>
    <source>
        <strain evidence="2">ChiHjej13B12-9602</strain>
    </source>
</reference>
<dbReference type="PANTHER" id="PTHR43267:SF1">
    <property type="entry name" value="TRNA THREONYLCARBAMOYLADENOSINE DEHYDRATASE"/>
    <property type="match status" value="1"/>
</dbReference>
<evidence type="ECO:0000313" key="2">
    <source>
        <dbReference type="EMBL" id="HJG37693.1"/>
    </source>
</evidence>
<name>A0A921IV10_9ACTN</name>
<reference evidence="2" key="1">
    <citation type="journal article" date="2021" name="PeerJ">
        <title>Extensive microbial diversity within the chicken gut microbiome revealed by metagenomics and culture.</title>
        <authorList>
            <person name="Gilroy R."/>
            <person name="Ravi A."/>
            <person name="Getino M."/>
            <person name="Pursley I."/>
            <person name="Horton D.L."/>
            <person name="Alikhan N.F."/>
            <person name="Baker D."/>
            <person name="Gharbi K."/>
            <person name="Hall N."/>
            <person name="Watson M."/>
            <person name="Adriaenssens E.M."/>
            <person name="Foster-Nyarko E."/>
            <person name="Jarju S."/>
            <person name="Secka A."/>
            <person name="Antonio M."/>
            <person name="Oren A."/>
            <person name="Chaudhuri R.R."/>
            <person name="La Ragione R."/>
            <person name="Hildebrand F."/>
            <person name="Pallen M.J."/>
        </authorList>
    </citation>
    <scope>NUCLEOTIDE SEQUENCE</scope>
    <source>
        <strain evidence="2">ChiHjej13B12-9602</strain>
    </source>
</reference>
<proteinExistence type="predicted"/>
<keyword evidence="2" id="KW-0808">Transferase</keyword>
<dbReference type="InterPro" id="IPR000594">
    <property type="entry name" value="ThiF_NAD_FAD-bd"/>
</dbReference>
<dbReference type="SUPFAM" id="SSF69572">
    <property type="entry name" value="Activating enzymes of the ubiquitin-like proteins"/>
    <property type="match status" value="1"/>
</dbReference>
<organism evidence="2 3">
    <name type="scientific">Enorma phocaeensis</name>
    <dbReference type="NCBI Taxonomy" id="1871019"/>
    <lineage>
        <taxon>Bacteria</taxon>
        <taxon>Bacillati</taxon>
        <taxon>Actinomycetota</taxon>
        <taxon>Coriobacteriia</taxon>
        <taxon>Coriobacteriales</taxon>
        <taxon>Coriobacteriaceae</taxon>
        <taxon>Enorma</taxon>
    </lineage>
</organism>
<dbReference type="GO" id="GO:0061503">
    <property type="term" value="F:tRNA threonylcarbamoyladenosine dehydratase"/>
    <property type="evidence" value="ECO:0007669"/>
    <property type="project" value="TreeGrafter"/>
</dbReference>
<feature type="domain" description="THIF-type NAD/FAD binding fold" evidence="1">
    <location>
        <begin position="21"/>
        <end position="167"/>
    </location>
</feature>
<gene>
    <name evidence="2" type="ORF">K8V70_07535</name>
</gene>
<dbReference type="InterPro" id="IPR045886">
    <property type="entry name" value="ThiF/MoeB/HesA"/>
</dbReference>
<comment type="caution">
    <text evidence="2">The sequence shown here is derived from an EMBL/GenBank/DDBJ whole genome shotgun (WGS) entry which is preliminary data.</text>
</comment>
<evidence type="ECO:0000259" key="1">
    <source>
        <dbReference type="Pfam" id="PF00899"/>
    </source>
</evidence>
<dbReference type="EMBL" id="DYUZ01000029">
    <property type="protein sequence ID" value="HJG37693.1"/>
    <property type="molecule type" value="Genomic_DNA"/>
</dbReference>
<dbReference type="Gene3D" id="3.40.50.720">
    <property type="entry name" value="NAD(P)-binding Rossmann-like Domain"/>
    <property type="match status" value="1"/>
</dbReference>
<dbReference type="RefSeq" id="WP_273190609.1">
    <property type="nucleotide sequence ID" value="NZ_DYUZ01000029.1"/>
</dbReference>
<dbReference type="GO" id="GO:0016779">
    <property type="term" value="F:nucleotidyltransferase activity"/>
    <property type="evidence" value="ECO:0007669"/>
    <property type="project" value="UniProtKB-KW"/>
</dbReference>
<protein>
    <submittedName>
        <fullName evidence="2">ThiF family adenylyltransferase</fullName>
    </submittedName>
</protein>
<accession>A0A921IV10</accession>
<dbReference type="GO" id="GO:0061504">
    <property type="term" value="P:cyclic threonylcarbamoyladenosine biosynthetic process"/>
    <property type="evidence" value="ECO:0007669"/>
    <property type="project" value="TreeGrafter"/>
</dbReference>
<dbReference type="AlphaFoldDB" id="A0A921IV10"/>
<dbReference type="InterPro" id="IPR035985">
    <property type="entry name" value="Ubiquitin-activating_enz"/>
</dbReference>
<dbReference type="PANTHER" id="PTHR43267">
    <property type="entry name" value="TRNA THREONYLCARBAMOYLADENOSINE DEHYDRATASE"/>
    <property type="match status" value="1"/>
</dbReference>
<dbReference type="GO" id="GO:0008641">
    <property type="term" value="F:ubiquitin-like modifier activating enzyme activity"/>
    <property type="evidence" value="ECO:0007669"/>
    <property type="project" value="InterPro"/>
</dbReference>
<sequence>MQEAGATSTCNEETPLSRLEAMWGAEGLERVQNSTVMVLGVGGVGSNCIEALARGGVGTLIIVDGDAVAASNINRQAIAFTDTVGRRKVDVMREMIHRINPDARVIARDAFVRADDVEALIEDCRAKADGRIDYLIDAIDTVSTKLSVAEFAERTGMPLVSSMGGAMKLAPERLRIADVYETRNDALSRVMRKECRKRGISHLDVLYSDEEPFMRPLSTAADGAGARPPLGTASYFPPIMGQMLAGFVIRKLVADRA</sequence>
<dbReference type="Proteomes" id="UP000753256">
    <property type="component" value="Unassembled WGS sequence"/>
</dbReference>